<dbReference type="OrthoDB" id="5290459at2"/>
<dbReference type="InterPro" id="IPR011051">
    <property type="entry name" value="RmlC_Cupin_sf"/>
</dbReference>
<gene>
    <name evidence="3" type="ORF">FPZ24_06260</name>
</gene>
<dbReference type="InterPro" id="IPR013096">
    <property type="entry name" value="Cupin_2"/>
</dbReference>
<dbReference type="Pfam" id="PF07883">
    <property type="entry name" value="Cupin_2"/>
    <property type="match status" value="1"/>
</dbReference>
<reference evidence="3 4" key="1">
    <citation type="submission" date="2019-07" db="EMBL/GenBank/DDBJ databases">
        <title>Full genome sequence of Sphingomonas sp. 4R-6-7(HKS19).</title>
        <authorList>
            <person name="Im W.-T."/>
        </authorList>
    </citation>
    <scope>NUCLEOTIDE SEQUENCE [LARGE SCALE GENOMIC DNA]</scope>
    <source>
        <strain evidence="3 4">HKS19</strain>
    </source>
</reference>
<dbReference type="KEGG" id="spai:FPZ24_06260"/>
<proteinExistence type="predicted"/>
<keyword evidence="1" id="KW-0479">Metal-binding</keyword>
<organism evidence="3 4">
    <name type="scientific">Sphingomonas panacisoli</name>
    <dbReference type="NCBI Taxonomy" id="1813879"/>
    <lineage>
        <taxon>Bacteria</taxon>
        <taxon>Pseudomonadati</taxon>
        <taxon>Pseudomonadota</taxon>
        <taxon>Alphaproteobacteria</taxon>
        <taxon>Sphingomonadales</taxon>
        <taxon>Sphingomonadaceae</taxon>
        <taxon>Sphingomonas</taxon>
    </lineage>
</organism>
<evidence type="ECO:0000313" key="3">
    <source>
        <dbReference type="EMBL" id="QDZ07136.1"/>
    </source>
</evidence>
<dbReference type="Gene3D" id="2.60.120.10">
    <property type="entry name" value="Jelly Rolls"/>
    <property type="match status" value="1"/>
</dbReference>
<dbReference type="EMBL" id="CP042306">
    <property type="protein sequence ID" value="QDZ07136.1"/>
    <property type="molecule type" value="Genomic_DNA"/>
</dbReference>
<protein>
    <submittedName>
        <fullName evidence="3">Cupin domain-containing protein</fullName>
    </submittedName>
</protein>
<accession>A0A5B8LGU2</accession>
<dbReference type="GO" id="GO:0046872">
    <property type="term" value="F:metal ion binding"/>
    <property type="evidence" value="ECO:0007669"/>
    <property type="project" value="UniProtKB-KW"/>
</dbReference>
<dbReference type="SUPFAM" id="SSF51182">
    <property type="entry name" value="RmlC-like cupins"/>
    <property type="match status" value="1"/>
</dbReference>
<name>A0A5B8LGU2_9SPHN</name>
<dbReference type="InterPro" id="IPR014710">
    <property type="entry name" value="RmlC-like_jellyroll"/>
</dbReference>
<feature type="domain" description="Cupin type-2" evidence="2">
    <location>
        <begin position="46"/>
        <end position="117"/>
    </location>
</feature>
<evidence type="ECO:0000259" key="2">
    <source>
        <dbReference type="Pfam" id="PF07883"/>
    </source>
</evidence>
<evidence type="ECO:0000313" key="4">
    <source>
        <dbReference type="Proteomes" id="UP000315673"/>
    </source>
</evidence>
<dbReference type="RefSeq" id="WP_146570258.1">
    <property type="nucleotide sequence ID" value="NZ_CP042306.1"/>
</dbReference>
<dbReference type="CDD" id="cd02224">
    <property type="entry name" value="cupin_SPO2919-like"/>
    <property type="match status" value="1"/>
</dbReference>
<dbReference type="Proteomes" id="UP000315673">
    <property type="component" value="Chromosome"/>
</dbReference>
<evidence type="ECO:0000256" key="1">
    <source>
        <dbReference type="ARBA" id="ARBA00022723"/>
    </source>
</evidence>
<dbReference type="InterPro" id="IPR051610">
    <property type="entry name" value="GPI/OXD"/>
</dbReference>
<sequence length="149" mass="16448">MPKLDLDTIPQSNATGYPPEYATVVRERWYRRLAPPGGVSDFGFSHVTLKPGAWSAQRHWHEGEDEAVIMLAGEAVLVDNDGEHVMRPGDIAAFPKNDGNGHVLQNRSDKDCVFVAIGGTGVSDCHYPDIDMHLYASVGEQRRKDGSRF</sequence>
<dbReference type="PANTHER" id="PTHR35848">
    <property type="entry name" value="OXALATE-BINDING PROTEIN"/>
    <property type="match status" value="1"/>
</dbReference>
<keyword evidence="4" id="KW-1185">Reference proteome</keyword>
<dbReference type="AlphaFoldDB" id="A0A5B8LGU2"/>
<dbReference type="PANTHER" id="PTHR35848:SF9">
    <property type="entry name" value="SLL1358 PROTEIN"/>
    <property type="match status" value="1"/>
</dbReference>